<feature type="chain" id="PRO_5012513521" description="Lipoprotein" evidence="1">
    <location>
        <begin position="18"/>
        <end position="115"/>
    </location>
</feature>
<evidence type="ECO:0008006" key="4">
    <source>
        <dbReference type="Google" id="ProtNLM"/>
    </source>
</evidence>
<name>A0A255XXH6_9PROT</name>
<proteinExistence type="predicted"/>
<feature type="signal peptide" evidence="1">
    <location>
        <begin position="1"/>
        <end position="17"/>
    </location>
</feature>
<dbReference type="PROSITE" id="PS51257">
    <property type="entry name" value="PROKAR_LIPOPROTEIN"/>
    <property type="match status" value="1"/>
</dbReference>
<comment type="caution">
    <text evidence="2">The sequence shown here is derived from an EMBL/GenBank/DDBJ whole genome shotgun (WGS) entry which is preliminary data.</text>
</comment>
<dbReference type="EMBL" id="NOXS01000025">
    <property type="protein sequence ID" value="OYQ20940.1"/>
    <property type="molecule type" value="Genomic_DNA"/>
</dbReference>
<dbReference type="Proteomes" id="UP000216361">
    <property type="component" value="Unassembled WGS sequence"/>
</dbReference>
<gene>
    <name evidence="2" type="ORF">CHR90_03110</name>
</gene>
<keyword evidence="3" id="KW-1185">Reference proteome</keyword>
<dbReference type="RefSeq" id="WP_094407522.1">
    <property type="nucleotide sequence ID" value="NZ_BMJZ01000007.1"/>
</dbReference>
<dbReference type="AlphaFoldDB" id="A0A255XXH6"/>
<dbReference type="OrthoDB" id="9856384at2"/>
<evidence type="ECO:0000313" key="3">
    <source>
        <dbReference type="Proteomes" id="UP000216361"/>
    </source>
</evidence>
<reference evidence="2 3" key="1">
    <citation type="submission" date="2017-07" db="EMBL/GenBank/DDBJ databases">
        <title>Elstera cyanobacteriorum sp. nov., a novel bacterium isolated from cyanobacterial aggregates in a eutrophic lake.</title>
        <authorList>
            <person name="Cai H."/>
        </authorList>
    </citation>
    <scope>NUCLEOTIDE SEQUENCE [LARGE SCALE GENOMIC DNA]</scope>
    <source>
        <strain evidence="2 3">TH019</strain>
    </source>
</reference>
<protein>
    <recommendedName>
        <fullName evidence="4">Lipoprotein</fullName>
    </recommendedName>
</protein>
<sequence>MKRLLALGMIAALTGCADWPPAPPTLSTLAQAGQRSYQAHAFDAGYFATDVKGQTYAYAWLSRDDEFSIQLWLCSPLGCTATDRYGQNTLQAALTTCGEIAGEACTVTMEGARRR</sequence>
<accession>A0A255XXH6</accession>
<evidence type="ECO:0000256" key="1">
    <source>
        <dbReference type="SAM" id="SignalP"/>
    </source>
</evidence>
<keyword evidence="1" id="KW-0732">Signal</keyword>
<organism evidence="2 3">
    <name type="scientific">Elstera cyanobacteriorum</name>
    <dbReference type="NCBI Taxonomy" id="2022747"/>
    <lineage>
        <taxon>Bacteria</taxon>
        <taxon>Pseudomonadati</taxon>
        <taxon>Pseudomonadota</taxon>
        <taxon>Alphaproteobacteria</taxon>
        <taxon>Rhodospirillales</taxon>
        <taxon>Rhodospirillaceae</taxon>
        <taxon>Elstera</taxon>
    </lineage>
</organism>
<evidence type="ECO:0000313" key="2">
    <source>
        <dbReference type="EMBL" id="OYQ20940.1"/>
    </source>
</evidence>